<feature type="chain" id="PRO_5046923210" description="Sel1 repeat family protein" evidence="1">
    <location>
        <begin position="22"/>
        <end position="373"/>
    </location>
</feature>
<dbReference type="PANTHER" id="PTHR11102">
    <property type="entry name" value="SEL-1-LIKE PROTEIN"/>
    <property type="match status" value="1"/>
</dbReference>
<keyword evidence="3" id="KW-1185">Reference proteome</keyword>
<dbReference type="RefSeq" id="WP_215435264.1">
    <property type="nucleotide sequence ID" value="NZ_AP025943.1"/>
</dbReference>
<dbReference type="SUPFAM" id="SSF81901">
    <property type="entry name" value="HCP-like"/>
    <property type="match status" value="1"/>
</dbReference>
<dbReference type="Pfam" id="PF08238">
    <property type="entry name" value="Sel1"/>
    <property type="match status" value="3"/>
</dbReference>
<protein>
    <recommendedName>
        <fullName evidence="4">Sel1 repeat family protein</fullName>
    </recommendedName>
</protein>
<gene>
    <name evidence="2" type="ORF">Abiwalacus_03740</name>
</gene>
<evidence type="ECO:0000313" key="2">
    <source>
        <dbReference type="EMBL" id="BDL42800.1"/>
    </source>
</evidence>
<keyword evidence="1" id="KW-0732">Signal</keyword>
<proteinExistence type="predicted"/>
<dbReference type="InterPro" id="IPR050767">
    <property type="entry name" value="Sel1_AlgK"/>
</dbReference>
<sequence>MKPIAYYSYATALCTAFCCHASPLYGPLETGMQESQLLSSLKSCKSLEGPGTDAYLSRTGLNGAFKTKKPIGGLYFSLHFDYDKEGALRSVSFYSNSKVSKDEYDTRLKSLYKRMLNGLTGLYGPPMNMPDWIEKDSLPADRVMYMHMWRIQPGCFLMSGLANAGASGYMPIFRFSPPSGMPPKSKKDRDKLKSEWAAIPEFYEFAKAERFLSNAVFAMSHKKHPEALQHFQKAADLGSPNGYWGLAHLYRLGTDGVEKNTQLAEEYTRKAALAGFARAAMKYGNTWEKACKALDFNEAEATEWINRNKRAARAGYASEQYNMGIMYQHGFGVERNLDTAREWLQKAADQGHVQAQAALKKLPEAPAGEPLLI</sequence>
<reference evidence="2" key="1">
    <citation type="submission" date="2022-06" db="EMBL/GenBank/DDBJ databases">
        <title>Akkermansia biwalacus sp. nov., an anaerobic mucin-degrading bacterium isolated from human intestine.</title>
        <authorList>
            <person name="Kobayashi Y."/>
            <person name="Inoue S."/>
            <person name="Kawahara T."/>
            <person name="Kohda N."/>
        </authorList>
    </citation>
    <scope>NUCLEOTIDE SEQUENCE</scope>
    <source>
        <strain evidence="2">WON2089</strain>
    </source>
</reference>
<dbReference type="SMART" id="SM00671">
    <property type="entry name" value="SEL1"/>
    <property type="match status" value="3"/>
</dbReference>
<dbReference type="PANTHER" id="PTHR11102:SF160">
    <property type="entry name" value="ERAD-ASSOCIATED E3 UBIQUITIN-PROTEIN LIGASE COMPONENT HRD3"/>
    <property type="match status" value="1"/>
</dbReference>
<organism evidence="2 3">
    <name type="scientific">Akkermansia biwaensis</name>
    <dbReference type="NCBI Taxonomy" id="2946555"/>
    <lineage>
        <taxon>Bacteria</taxon>
        <taxon>Pseudomonadati</taxon>
        <taxon>Verrucomicrobiota</taxon>
        <taxon>Verrucomicrobiia</taxon>
        <taxon>Verrucomicrobiales</taxon>
        <taxon>Akkermansiaceae</taxon>
        <taxon>Akkermansia</taxon>
    </lineage>
</organism>
<evidence type="ECO:0000256" key="1">
    <source>
        <dbReference type="SAM" id="SignalP"/>
    </source>
</evidence>
<dbReference type="Proteomes" id="UP001062263">
    <property type="component" value="Chromosome"/>
</dbReference>
<evidence type="ECO:0000313" key="3">
    <source>
        <dbReference type="Proteomes" id="UP001062263"/>
    </source>
</evidence>
<accession>A0ABM7ZDI5</accession>
<dbReference type="EMBL" id="AP025943">
    <property type="protein sequence ID" value="BDL42800.1"/>
    <property type="molecule type" value="Genomic_DNA"/>
</dbReference>
<name>A0ABM7ZDI5_9BACT</name>
<evidence type="ECO:0008006" key="4">
    <source>
        <dbReference type="Google" id="ProtNLM"/>
    </source>
</evidence>
<feature type="signal peptide" evidence="1">
    <location>
        <begin position="1"/>
        <end position="21"/>
    </location>
</feature>
<dbReference type="InterPro" id="IPR011990">
    <property type="entry name" value="TPR-like_helical_dom_sf"/>
</dbReference>
<dbReference type="Gene3D" id="1.25.40.10">
    <property type="entry name" value="Tetratricopeptide repeat domain"/>
    <property type="match status" value="1"/>
</dbReference>
<dbReference type="InterPro" id="IPR006597">
    <property type="entry name" value="Sel1-like"/>
</dbReference>